<dbReference type="PROSITE" id="PS50865">
    <property type="entry name" value="ZF_MYND_2"/>
    <property type="match status" value="1"/>
</dbReference>
<accession>A0A2P6TQW0</accession>
<evidence type="ECO:0000313" key="7">
    <source>
        <dbReference type="EMBL" id="PRW56448.1"/>
    </source>
</evidence>
<reference evidence="7 8" key="1">
    <citation type="journal article" date="2018" name="Plant J.">
        <title>Genome sequences of Chlorella sorokiniana UTEX 1602 and Micractinium conductrix SAG 241.80: implications to maltose excretion by a green alga.</title>
        <authorList>
            <person name="Arriola M.B."/>
            <person name="Velmurugan N."/>
            <person name="Zhang Y."/>
            <person name="Plunkett M.H."/>
            <person name="Hondzo H."/>
            <person name="Barney B.M."/>
        </authorList>
    </citation>
    <scope>NUCLEOTIDE SEQUENCE [LARGE SCALE GENOMIC DNA]</scope>
    <source>
        <strain evidence="8">UTEX 1602</strain>
    </source>
</reference>
<feature type="compositionally biased region" description="Low complexity" evidence="5">
    <location>
        <begin position="1"/>
        <end position="19"/>
    </location>
</feature>
<dbReference type="GO" id="GO:0008270">
    <property type="term" value="F:zinc ion binding"/>
    <property type="evidence" value="ECO:0007669"/>
    <property type="project" value="UniProtKB-KW"/>
</dbReference>
<dbReference type="Proteomes" id="UP000239899">
    <property type="component" value="Unassembled WGS sequence"/>
</dbReference>
<dbReference type="Pfam" id="PF01753">
    <property type="entry name" value="zf-MYND"/>
    <property type="match status" value="1"/>
</dbReference>
<dbReference type="AlphaFoldDB" id="A0A2P6TQW0"/>
<dbReference type="GO" id="GO:0000981">
    <property type="term" value="F:DNA-binding transcription factor activity, RNA polymerase II-specific"/>
    <property type="evidence" value="ECO:0007669"/>
    <property type="project" value="TreeGrafter"/>
</dbReference>
<dbReference type="OrthoDB" id="520009at2759"/>
<comment type="caution">
    <text evidence="7">The sequence shown here is derived from an EMBL/GenBank/DDBJ whole genome shotgun (WGS) entry which is preliminary data.</text>
</comment>
<proteinExistence type="predicted"/>
<dbReference type="GO" id="GO:0005634">
    <property type="term" value="C:nucleus"/>
    <property type="evidence" value="ECO:0007669"/>
    <property type="project" value="TreeGrafter"/>
</dbReference>
<evidence type="ECO:0000256" key="4">
    <source>
        <dbReference type="PROSITE-ProRule" id="PRU00134"/>
    </source>
</evidence>
<feature type="region of interest" description="Disordered" evidence="5">
    <location>
        <begin position="1"/>
        <end position="28"/>
    </location>
</feature>
<evidence type="ECO:0000256" key="3">
    <source>
        <dbReference type="ARBA" id="ARBA00022833"/>
    </source>
</evidence>
<evidence type="ECO:0000256" key="5">
    <source>
        <dbReference type="SAM" id="MobiDB-lite"/>
    </source>
</evidence>
<dbReference type="PANTHER" id="PTHR10237">
    <property type="entry name" value="DEFORMED EPIDERMAL AUTOREGULATORY FACTOR 1 HOMOLOG SUPPRESSIN"/>
    <property type="match status" value="1"/>
</dbReference>
<sequence length="164" mass="17503">MASEQRGSSGPAPARSPSGQQGEEAPGAEFFRRRLQRAMAIPPEQRDPAVHAFVTTVQLMRAADELLPLTANGQPALLAHTLAGQQAEVQAMLLAATADYTVPDQQQASMEARYACSGCGTQALGLRRCARCKQAACCSRECQVRHWPQHKRECKGPGSGGSTT</sequence>
<evidence type="ECO:0000313" key="8">
    <source>
        <dbReference type="Proteomes" id="UP000239899"/>
    </source>
</evidence>
<dbReference type="SUPFAM" id="SSF144232">
    <property type="entry name" value="HIT/MYND zinc finger-like"/>
    <property type="match status" value="1"/>
</dbReference>
<gene>
    <name evidence="7" type="ORF">C2E21_4571</name>
</gene>
<keyword evidence="8" id="KW-1185">Reference proteome</keyword>
<evidence type="ECO:0000259" key="6">
    <source>
        <dbReference type="PROSITE" id="PS50865"/>
    </source>
</evidence>
<dbReference type="InterPro" id="IPR002893">
    <property type="entry name" value="Znf_MYND"/>
</dbReference>
<keyword evidence="2 4" id="KW-0863">Zinc-finger</keyword>
<dbReference type="InterPro" id="IPR024119">
    <property type="entry name" value="TF_DEAF-1"/>
</dbReference>
<dbReference type="EMBL" id="LHPG02000008">
    <property type="protein sequence ID" value="PRW56448.1"/>
    <property type="molecule type" value="Genomic_DNA"/>
</dbReference>
<evidence type="ECO:0000256" key="1">
    <source>
        <dbReference type="ARBA" id="ARBA00022723"/>
    </source>
</evidence>
<keyword evidence="1" id="KW-0479">Metal-binding</keyword>
<name>A0A2P6TQW0_CHLSO</name>
<protein>
    <submittedName>
        <fullName evidence="7">Zinc finger (MYND)-8</fullName>
    </submittedName>
</protein>
<dbReference type="PANTHER" id="PTHR10237:SF14">
    <property type="entry name" value="MYND-TYPE DOMAIN-CONTAINING PROTEIN"/>
    <property type="match status" value="1"/>
</dbReference>
<evidence type="ECO:0000256" key="2">
    <source>
        <dbReference type="ARBA" id="ARBA00022771"/>
    </source>
</evidence>
<feature type="domain" description="MYND-type" evidence="6">
    <location>
        <begin position="116"/>
        <end position="154"/>
    </location>
</feature>
<dbReference type="STRING" id="3076.A0A2P6TQW0"/>
<keyword evidence="3" id="KW-0862">Zinc</keyword>
<dbReference type="Gene3D" id="6.10.140.2220">
    <property type="match status" value="1"/>
</dbReference>
<organism evidence="7 8">
    <name type="scientific">Chlorella sorokiniana</name>
    <name type="common">Freshwater green alga</name>
    <dbReference type="NCBI Taxonomy" id="3076"/>
    <lineage>
        <taxon>Eukaryota</taxon>
        <taxon>Viridiplantae</taxon>
        <taxon>Chlorophyta</taxon>
        <taxon>core chlorophytes</taxon>
        <taxon>Trebouxiophyceae</taxon>
        <taxon>Chlorellales</taxon>
        <taxon>Chlorellaceae</taxon>
        <taxon>Chlorella clade</taxon>
        <taxon>Chlorella</taxon>
    </lineage>
</organism>